<evidence type="ECO:0000313" key="5">
    <source>
        <dbReference type="EMBL" id="GID68203.1"/>
    </source>
</evidence>
<keyword evidence="2" id="KW-0238">DNA-binding</keyword>
<evidence type="ECO:0000313" key="6">
    <source>
        <dbReference type="Proteomes" id="UP000619479"/>
    </source>
</evidence>
<dbReference type="InterPro" id="IPR032783">
    <property type="entry name" value="AraC_lig"/>
</dbReference>
<dbReference type="PROSITE" id="PS01124">
    <property type="entry name" value="HTH_ARAC_FAMILY_2"/>
    <property type="match status" value="1"/>
</dbReference>
<name>A0A919IRH4_9ACTN</name>
<dbReference type="InterPro" id="IPR009057">
    <property type="entry name" value="Homeodomain-like_sf"/>
</dbReference>
<dbReference type="Pfam" id="PF12852">
    <property type="entry name" value="Cupin_6"/>
    <property type="match status" value="1"/>
</dbReference>
<dbReference type="Proteomes" id="UP000619479">
    <property type="component" value="Unassembled WGS sequence"/>
</dbReference>
<dbReference type="RefSeq" id="WP_203746981.1">
    <property type="nucleotide sequence ID" value="NZ_BAAAUC010000055.1"/>
</dbReference>
<protein>
    <submittedName>
        <fullName evidence="5">AraC family transcriptional regulator</fullName>
    </submittedName>
</protein>
<dbReference type="InterPro" id="IPR018062">
    <property type="entry name" value="HTH_AraC-typ_CS"/>
</dbReference>
<accession>A0A919IRH4</accession>
<dbReference type="PANTHER" id="PTHR46796:SF13">
    <property type="entry name" value="HTH-TYPE TRANSCRIPTIONAL ACTIVATOR RHAS"/>
    <property type="match status" value="1"/>
</dbReference>
<sequence length="308" mass="32784">MDPLEDVLALVDASSYVSAGLRAGGDWAVRFEAPAGVKFNSVRRGNCLIRVDGVGAPIRLEPGDAFLLTRPAAFVMASDLTLAAVSAHTIFAAATDGVAQAGTGDDVEVIGGGLLFNERARTLLLAHLPPVMHVPAATAQADNIAWVLHHIAVEAQQPRIGASVIAKHLAMVLFVEVLRLHLARSPQDVSGWLAGSVDPVVGPALQAIHGRPERGWTVAGLAQISRVSRSTLAARFKTIVGTGPLDYLTGWRIQLASQRLSRTTETLDTISRRVGYASESALSTAFKRVTGLTPREYRKQHTVIRAAM</sequence>
<dbReference type="SMART" id="SM00342">
    <property type="entry name" value="HTH_ARAC"/>
    <property type="match status" value="1"/>
</dbReference>
<keyword evidence="3" id="KW-0804">Transcription</keyword>
<evidence type="ECO:0000256" key="3">
    <source>
        <dbReference type="ARBA" id="ARBA00023163"/>
    </source>
</evidence>
<evidence type="ECO:0000256" key="1">
    <source>
        <dbReference type="ARBA" id="ARBA00023015"/>
    </source>
</evidence>
<dbReference type="Pfam" id="PF12833">
    <property type="entry name" value="HTH_18"/>
    <property type="match status" value="1"/>
</dbReference>
<evidence type="ECO:0000256" key="2">
    <source>
        <dbReference type="ARBA" id="ARBA00023125"/>
    </source>
</evidence>
<reference evidence="5" key="1">
    <citation type="submission" date="2021-01" db="EMBL/GenBank/DDBJ databases">
        <title>Whole genome shotgun sequence of Actinoplanes cyaneus NBRC 14990.</title>
        <authorList>
            <person name="Komaki H."/>
            <person name="Tamura T."/>
        </authorList>
    </citation>
    <scope>NUCLEOTIDE SEQUENCE</scope>
    <source>
        <strain evidence="5">NBRC 14990</strain>
    </source>
</reference>
<organism evidence="5 6">
    <name type="scientific">Actinoplanes cyaneus</name>
    <dbReference type="NCBI Taxonomy" id="52696"/>
    <lineage>
        <taxon>Bacteria</taxon>
        <taxon>Bacillati</taxon>
        <taxon>Actinomycetota</taxon>
        <taxon>Actinomycetes</taxon>
        <taxon>Micromonosporales</taxon>
        <taxon>Micromonosporaceae</taxon>
        <taxon>Actinoplanes</taxon>
    </lineage>
</organism>
<dbReference type="PANTHER" id="PTHR46796">
    <property type="entry name" value="HTH-TYPE TRANSCRIPTIONAL ACTIVATOR RHAS-RELATED"/>
    <property type="match status" value="1"/>
</dbReference>
<dbReference type="InterPro" id="IPR050204">
    <property type="entry name" value="AraC_XylS_family_regulators"/>
</dbReference>
<keyword evidence="6" id="KW-1185">Reference proteome</keyword>
<dbReference type="SUPFAM" id="SSF46689">
    <property type="entry name" value="Homeodomain-like"/>
    <property type="match status" value="2"/>
</dbReference>
<proteinExistence type="predicted"/>
<dbReference type="GO" id="GO:0003700">
    <property type="term" value="F:DNA-binding transcription factor activity"/>
    <property type="evidence" value="ECO:0007669"/>
    <property type="project" value="InterPro"/>
</dbReference>
<dbReference type="Gene3D" id="1.10.10.60">
    <property type="entry name" value="Homeodomain-like"/>
    <property type="match status" value="1"/>
</dbReference>
<feature type="domain" description="HTH araC/xylS-type" evidence="4">
    <location>
        <begin position="202"/>
        <end position="300"/>
    </location>
</feature>
<dbReference type="AlphaFoldDB" id="A0A919IRH4"/>
<dbReference type="InterPro" id="IPR018060">
    <property type="entry name" value="HTH_AraC"/>
</dbReference>
<keyword evidence="1" id="KW-0805">Transcription regulation</keyword>
<comment type="caution">
    <text evidence="5">The sequence shown here is derived from an EMBL/GenBank/DDBJ whole genome shotgun (WGS) entry which is preliminary data.</text>
</comment>
<evidence type="ECO:0000259" key="4">
    <source>
        <dbReference type="PROSITE" id="PS01124"/>
    </source>
</evidence>
<dbReference type="PROSITE" id="PS00041">
    <property type="entry name" value="HTH_ARAC_FAMILY_1"/>
    <property type="match status" value="1"/>
</dbReference>
<dbReference type="EMBL" id="BOMH01000045">
    <property type="protein sequence ID" value="GID68203.1"/>
    <property type="molecule type" value="Genomic_DNA"/>
</dbReference>
<dbReference type="GO" id="GO:0043565">
    <property type="term" value="F:sequence-specific DNA binding"/>
    <property type="evidence" value="ECO:0007669"/>
    <property type="project" value="InterPro"/>
</dbReference>
<gene>
    <name evidence="5" type="ORF">Acy02nite_60840</name>
</gene>